<proteinExistence type="predicted"/>
<evidence type="ECO:0000313" key="1">
    <source>
        <dbReference type="EMBL" id="MDJ1499637.1"/>
    </source>
</evidence>
<dbReference type="RefSeq" id="WP_314509174.1">
    <property type="nucleotide sequence ID" value="NZ_JASJOU010000001.1"/>
</dbReference>
<protein>
    <submittedName>
        <fullName evidence="1">Uncharacterized protein</fullName>
    </submittedName>
</protein>
<keyword evidence="2" id="KW-1185">Reference proteome</keyword>
<sequence>MLTFQYDKYKIEVRNDSMYTPGSADNSFQYDFIYTDKDSILYQASKHGIKVYKYEELYQSAIVCAVGGATGVYDHSAIVDTDSIYICCANKVFSMALPDLTLNWIVQTDHITCFSIYSAATVFFTHGELQVSKLDRNDTII</sequence>
<dbReference type="AlphaFoldDB" id="A0AAE3UDW3"/>
<dbReference type="Proteomes" id="UP001232063">
    <property type="component" value="Unassembled WGS sequence"/>
</dbReference>
<comment type="caution">
    <text evidence="1">The sequence shown here is derived from an EMBL/GenBank/DDBJ whole genome shotgun (WGS) entry which is preliminary data.</text>
</comment>
<organism evidence="1 2">
    <name type="scientific">Xanthocytophaga agilis</name>
    <dbReference type="NCBI Taxonomy" id="3048010"/>
    <lineage>
        <taxon>Bacteria</taxon>
        <taxon>Pseudomonadati</taxon>
        <taxon>Bacteroidota</taxon>
        <taxon>Cytophagia</taxon>
        <taxon>Cytophagales</taxon>
        <taxon>Rhodocytophagaceae</taxon>
        <taxon>Xanthocytophaga</taxon>
    </lineage>
</organism>
<reference evidence="1" key="1">
    <citation type="submission" date="2023-05" db="EMBL/GenBank/DDBJ databases">
        <authorList>
            <person name="Zhang X."/>
        </authorList>
    </citation>
    <scope>NUCLEOTIDE SEQUENCE</scope>
    <source>
        <strain evidence="1">BD1B2-1</strain>
    </source>
</reference>
<gene>
    <name evidence="1" type="ORF">QNI22_03225</name>
</gene>
<name>A0AAE3UDW3_9BACT</name>
<evidence type="ECO:0000313" key="2">
    <source>
        <dbReference type="Proteomes" id="UP001232063"/>
    </source>
</evidence>
<accession>A0AAE3UDW3</accession>
<dbReference type="EMBL" id="JASJOU010000001">
    <property type="protein sequence ID" value="MDJ1499637.1"/>
    <property type="molecule type" value="Genomic_DNA"/>
</dbReference>